<keyword evidence="1" id="KW-0863">Zinc-finger</keyword>
<feature type="compositionally biased region" description="Polar residues" evidence="3">
    <location>
        <begin position="290"/>
        <end position="301"/>
    </location>
</feature>
<dbReference type="PANTHER" id="PTHR22166">
    <property type="entry name" value="ENDOPLASMIC RETICULUM JUNCTION FORMATION PROTEIN LUNAPARK"/>
    <property type="match status" value="1"/>
</dbReference>
<keyword evidence="1" id="KW-0479">Metal-binding</keyword>
<feature type="region of interest" description="Disordered" evidence="3">
    <location>
        <begin position="266"/>
        <end position="311"/>
    </location>
</feature>
<reference evidence="5" key="1">
    <citation type="submission" date="2020-12" db="EMBL/GenBank/DDBJ databases">
        <title>Metabolic potential, ecology and presence of endohyphal bacteria is reflected in genomic diversity of Mucoromycotina.</title>
        <authorList>
            <person name="Muszewska A."/>
            <person name="Okrasinska A."/>
            <person name="Steczkiewicz K."/>
            <person name="Drgas O."/>
            <person name="Orlowska M."/>
            <person name="Perlinska-Lenart U."/>
            <person name="Aleksandrzak-Piekarczyk T."/>
            <person name="Szatraj K."/>
            <person name="Zielenkiewicz U."/>
            <person name="Pilsyk S."/>
            <person name="Malc E."/>
            <person name="Mieczkowski P."/>
            <person name="Kruszewska J.S."/>
            <person name="Biernat P."/>
            <person name="Pawlowska J."/>
        </authorList>
    </citation>
    <scope>NUCLEOTIDE SEQUENCE</scope>
    <source>
        <strain evidence="5">CBS 226.32</strain>
    </source>
</reference>
<feature type="transmembrane region" description="Helical" evidence="1">
    <location>
        <begin position="43"/>
        <end position="64"/>
    </location>
</feature>
<dbReference type="GO" id="GO:0071788">
    <property type="term" value="P:endoplasmic reticulum tubular network maintenance"/>
    <property type="evidence" value="ECO:0007669"/>
    <property type="project" value="UniProtKB-UniRule"/>
</dbReference>
<dbReference type="Pfam" id="PF10058">
    <property type="entry name" value="Zn_ribbon_10"/>
    <property type="match status" value="1"/>
</dbReference>
<feature type="domain" description="Lunapark zinc ribbon" evidence="4">
    <location>
        <begin position="208"/>
        <end position="259"/>
    </location>
</feature>
<keyword evidence="1" id="KW-0472">Membrane</keyword>
<gene>
    <name evidence="5" type="ORF">INT46_011523</name>
</gene>
<evidence type="ECO:0000313" key="5">
    <source>
        <dbReference type="EMBL" id="KAG2212036.1"/>
    </source>
</evidence>
<keyword evidence="1" id="KW-0256">Endoplasmic reticulum</keyword>
<evidence type="ECO:0000256" key="1">
    <source>
        <dbReference type="RuleBase" id="RU367073"/>
    </source>
</evidence>
<dbReference type="InterPro" id="IPR040115">
    <property type="entry name" value="Lnp"/>
</dbReference>
<proteinExistence type="inferred from homology"/>
<dbReference type="EMBL" id="JAEPRC010000057">
    <property type="protein sequence ID" value="KAG2212036.1"/>
    <property type="molecule type" value="Genomic_DNA"/>
</dbReference>
<comment type="similarity">
    <text evidence="1">Belongs to the lunapark family.</text>
</comment>
<comment type="caution">
    <text evidence="5">The sequence shown here is derived from an EMBL/GenBank/DDBJ whole genome shotgun (WGS) entry which is preliminary data.</text>
</comment>
<feature type="region of interest" description="Disordered" evidence="3">
    <location>
        <begin position="163"/>
        <end position="194"/>
    </location>
</feature>
<evidence type="ECO:0000256" key="2">
    <source>
        <dbReference type="SAM" id="Coils"/>
    </source>
</evidence>
<dbReference type="GO" id="GO:1903373">
    <property type="term" value="P:positive regulation of endoplasmic reticulum tubular network organization"/>
    <property type="evidence" value="ECO:0007669"/>
    <property type="project" value="UniProtKB-UniRule"/>
</dbReference>
<feature type="compositionally biased region" description="Low complexity" evidence="3">
    <location>
        <begin position="170"/>
        <end position="185"/>
    </location>
</feature>
<dbReference type="OrthoDB" id="1725934at2759"/>
<comment type="function">
    <text evidence="1">Plays a role in determining ER morphology.</text>
</comment>
<dbReference type="GO" id="GO:0008270">
    <property type="term" value="F:zinc ion binding"/>
    <property type="evidence" value="ECO:0007669"/>
    <property type="project" value="UniProtKB-KW"/>
</dbReference>
<protein>
    <recommendedName>
        <fullName evidence="1">Endoplasmic reticulum junction formation protein lunapark</fullName>
    </recommendedName>
</protein>
<name>A0A8H7RJ17_9FUNG</name>
<keyword evidence="6" id="KW-1185">Reference proteome</keyword>
<organism evidence="5 6">
    <name type="scientific">Mucor plumbeus</name>
    <dbReference type="NCBI Taxonomy" id="97098"/>
    <lineage>
        <taxon>Eukaryota</taxon>
        <taxon>Fungi</taxon>
        <taxon>Fungi incertae sedis</taxon>
        <taxon>Mucoromycota</taxon>
        <taxon>Mucoromycotina</taxon>
        <taxon>Mucoromycetes</taxon>
        <taxon>Mucorales</taxon>
        <taxon>Mucorineae</taxon>
        <taxon>Mucoraceae</taxon>
        <taxon>Mucor</taxon>
    </lineage>
</organism>
<keyword evidence="1" id="KW-0812">Transmembrane</keyword>
<dbReference type="GO" id="GO:0098826">
    <property type="term" value="C:endoplasmic reticulum tubular network membrane"/>
    <property type="evidence" value="ECO:0007669"/>
    <property type="project" value="UniProtKB-UniRule"/>
</dbReference>
<keyword evidence="1" id="KW-0862">Zinc</keyword>
<evidence type="ECO:0000259" key="4">
    <source>
        <dbReference type="Pfam" id="PF10058"/>
    </source>
</evidence>
<evidence type="ECO:0000256" key="3">
    <source>
        <dbReference type="SAM" id="MobiDB-lite"/>
    </source>
</evidence>
<evidence type="ECO:0000313" key="6">
    <source>
        <dbReference type="Proteomes" id="UP000650833"/>
    </source>
</evidence>
<feature type="coiled-coil region" evidence="2">
    <location>
        <begin position="12"/>
        <end position="39"/>
    </location>
</feature>
<dbReference type="InterPro" id="IPR019273">
    <property type="entry name" value="Lunapark_Znf"/>
</dbReference>
<dbReference type="Proteomes" id="UP000650833">
    <property type="component" value="Unassembled WGS sequence"/>
</dbReference>
<keyword evidence="2" id="KW-0175">Coiled coil</keyword>
<accession>A0A8H7RJ17</accession>
<comment type="domain">
    <text evidence="1">The C4-type zinc finger motif is necessary both for its ER three-way tubular junction localization and formation.</text>
</comment>
<feature type="transmembrane region" description="Helical" evidence="1">
    <location>
        <begin position="76"/>
        <end position="93"/>
    </location>
</feature>
<dbReference type="PANTHER" id="PTHR22166:SF12">
    <property type="entry name" value="ENDOPLASMIC RETICULUM JUNCTION FORMATION PROTEIN LUNAPARK"/>
    <property type="match status" value="1"/>
</dbReference>
<dbReference type="AlphaFoldDB" id="A0A8H7RJ17"/>
<sequence>MGTFFSKQKTDSDNYEKILSKYDNDIQKYEIRLSDIRIQDRRIGILWILYSTVLWIVYIVYYLYALHGHSDCLEAQLLTVSPIFLGPICVYYTRKGLKWIYNKQLNNIETKLASLRKKQKLKVEELKKKTAYYSTKSLLERYDPTSEKKKELDEQRKKKMIEEREKQKALQKQYQQQQQQQQQKQPTGFGNVQPMNKMTIQQSQPQQWYDKLVDALVGDVGPETKYALICTHCYAHNGLVLPQEVDNIQYTCPHCHQFNPSRKSRMLHPDGPVLPSMSPTSELNHDNNIDLVSNSNNSKASAITAIKEKDDELRQRKAIVNEQKKETPSTA</sequence>
<comment type="subcellular location">
    <subcellularLocation>
        <location evidence="1">Endoplasmic reticulum membrane</location>
        <topology evidence="1">Multi-pass membrane protein</topology>
    </subcellularLocation>
</comment>
<keyword evidence="1" id="KW-1133">Transmembrane helix</keyword>